<dbReference type="OrthoDB" id="10664803at2759"/>
<evidence type="ECO:0000313" key="2">
    <source>
        <dbReference type="Proteomes" id="UP000001542"/>
    </source>
</evidence>
<name>A2DC22_TRIV3</name>
<keyword evidence="2" id="KW-1185">Reference proteome</keyword>
<sequence>MSALSLFLESISKQCSSLDLSGELLNKIEYYVLFSSKSDLQPQIGYLISTLLSYFHKKTEEISFDTKDVIGVFRIFRFFRSQCLDADQIKQLEDFAIKILHGDNNDLKIQAFLLMIENIAQLKRTDFSTYLKFVDWVLDYIKKYNPEDSPLMIPILTNIVFVISYFNEIKIPINEIIFELIQKAKFILAQNDDSDNFKTNEHIIRKIFGSLSRIFHNTHSIPEKAIEEILNLKEMIPDSIQFSLVFQSYIPLFSLVLEQCAKKNYPLPNTITSFLQSEYVMNLPFFTFLPHAKNKRIQQATNRITEYTMRLSNNYSEFLPLIWPLLYSVSNHSNTSQYLFADIQKIIKENIDKQVPNFIPNILRQIIGCLSILKQDILLVDRESKSKSFEYDSWMITTHFCIKLFPYIIASGDISKYEIEFLEAYNELTRFAAFILDLYTAQSSQNAPDIEYSPEFLHQLNRSDFAKRMVHIIQEYIKIIAPLPSNFKVSILNQNLILLLPTKSYHSFHKIVHQHIIKIINDPTMYHVSFFRLVSHNFEKLFLPTPLPHLLDLTRSIFQDAFGSDAKASIFANAPPSMVEDIASFIWKILASKHAVLIELLLTVFVLFFPIGKAARVPVFLNQLKESPNLMILLLNNLSEDTDLKVFTGLLALFFYPSCYPNYEQADQWTNLFLPALESDIHLYGAVHVLYSDTSKIFPMWVKKLNKPTQLRLVTALTASLAKLKQNERCYPLALLSRIPELTTELSMTLHDTKKRKIKIELDGFTFYAENILDIVKKIDTDNINLSQRIFKEILKKVEFVELMTNQTFSNFCQILVKNKSLVLDDYSDNNLVYKTVFLRGYYLQDFEIEKIPNLEEFLGIILMLCINRNYSDTIIKFIEICLPRIPVSELYVTIATALLHMSNFSYKKVLTIFRQIYFNLPYDKNEEISIGKKICNKFQSSLTSPNKYYRRLVIKVLSFYDEKKIHNFPCPSNYGDVFKTISSGINNHPYRFQFIVKNIQNLQNPSLAIDFMLQSFERLNLHTIPEEVFPVLESNYFFGIESGKFNISVLSRLLSIVPKDNKMVTQLLSFLNTLKQQKFVKFIPYFLKKCEKRDLLQMFPRNLESYVKVTNGLPEIPAHYSDALLIEFASRLEGFSNTNEVYNWCNLCLKSMMSENRFISQNVLLTFEKVTNIVYNVKKSINIDQFVITLLDVLSMIKFNHMENDCDFSKICSQFQEEIPRISLNNFIYQDFNAKSFVTFVDILTLEDLDDLRNNFIKLIHENSSKIIEFFTSKSDSQFTSFIFSYLLTKFTEKSKILQNIDIILLIDVITFLFRPLIFNFEPSLFISISKILFPAELASNYNKSSQILAVFVNQVIPFIKSYPMFFFQPLVIRLLTVFCKKLPEDSHQIVQSCLTKNEEFKSEIDRCFSLALTDVSVAVFGISDIKLDLSNAGRGLLSLISLNFAYSIGKQGIQFEDPIYLQNTASLHFNILKGKASFNDSPTLNRLMNCLLSLNTENFNLDKKETSEIVSNYLDVTPLVSNASHSCYKNCGQHSELFDTDNERIIRFLVALPVSNLSNMKYGLDINELYYIPIILAKVDHSKSKIWNEQILEIYNEIIEFFSSSNLKIYYYRFYPRAIREAINNLEDKKPKKYKMFDIFKQKLKDEINEEMALHDIRSLMSIMIDLAPFVMTHDMDIPPALLPNNLLSPQRMQTKDFYSLFQKAVESCEETLGVTFSQKLIEKFCENLSSNSEIDPIKLGTPFATAAAWKDQFDKMNKLHKPLSVLFESLCPHKMSDFADAVNSLKHPISADTYSFVRKMLNERFKEKFSDWLQKTPFLSFFFTKPSENLIPDLWDIKWFDVKHNFHLRIFANMIMPQWYSCLLDQISEKDLKMTIAPVISDIEEKYPEFRKFSAYYVSLCPNSSLAESLWTSKAFKKSMPLPTMSLFENRNFLYQKNLCEDALGLLKSEYKELNKAATYHQLANYKAAFSEYLEAMTKSNRIYSLSLVELRSVSCNLSLVRQMPFNDIFKVSNASPQVTLPFLMNFNPQNEIKTMVSYQTYNPENFTSYFSQIYLPFLTRSAMIEEIYKSLQILRQRTAQSQNIPDLIKPWMVTWMNTLDKLTATCSGIAWRMTIIAKMKETTEMQPNTPIFNSLSQCLQKNYSKLSSLLQHSGAVKSALKLLNFGGEIEKFHVTKSSLGRIYNFLTRNNSEKLTAISEQLFIMLHDFRGIKSNKHWLKLMFEVSKCFPVLIEPNSFFSRIAMEMKESKNESRDFIIALALNFVRIKPESIPIFHQLLLQVVPPKQMQTQGSQSQQIDLKNIWLRWLPMIIKHAKSPPDGFLLALLERHPMHFLMSIKSLMNSDSCSEIAKEIYIKVMQKKSLSVFEFEESFTWIEKLKKEIDDFDFNVNLFQKLIKMIDDENVEISDEEKEKIGGENFDDFVNYCKENPPYFFVDDKSCQSISATGTRFTSIQLNVNSLSLITTKSDEASLRLSTTIGEIRYFSLVSPRIYGFTFQEHMFSALIKRMIDNHPSNVSRSKFNNFVPYTFLLSPKLMIVHHGPINSLYSAIGLDDICERLKEIKKIDSDQSPFAKKVRKNCHKMNDLHKWFIGGTEGIYVDFLMMRQAFASSLAFTMALRVCFSASLPSIPNVCFSLDRQKVVLPGYFLKRENTVTLAPLTNAFRSFLPNFLLKGSFESSWLSTIDSLAKHITKIRIILDVLRSSGENEVSNSQICNRIEMLAPCVGEDTENVESEFAFDIINHLIENSQNITDLHASYAWI</sequence>
<gene>
    <name evidence="1" type="ORF">TVAG_456980</name>
</gene>
<accession>A2DC22</accession>
<dbReference type="EMBL" id="DS113186">
    <property type="protein sequence ID" value="EAY22063.1"/>
    <property type="molecule type" value="Genomic_DNA"/>
</dbReference>
<evidence type="ECO:0000313" key="1">
    <source>
        <dbReference type="EMBL" id="EAY22063.1"/>
    </source>
</evidence>
<dbReference type="VEuPathDB" id="TrichDB:TVAGG3_0263660"/>
<proteinExistence type="predicted"/>
<dbReference type="Proteomes" id="UP000001542">
    <property type="component" value="Unassembled WGS sequence"/>
</dbReference>
<protein>
    <submittedName>
        <fullName evidence="1">Uncharacterized protein</fullName>
    </submittedName>
</protein>
<reference evidence="1" key="1">
    <citation type="submission" date="2006-10" db="EMBL/GenBank/DDBJ databases">
        <authorList>
            <person name="Amadeo P."/>
            <person name="Zhao Q."/>
            <person name="Wortman J."/>
            <person name="Fraser-Liggett C."/>
            <person name="Carlton J."/>
        </authorList>
    </citation>
    <scope>NUCLEOTIDE SEQUENCE</scope>
    <source>
        <strain evidence="1">G3</strain>
    </source>
</reference>
<reference evidence="1" key="2">
    <citation type="journal article" date="2007" name="Science">
        <title>Draft genome sequence of the sexually transmitted pathogen Trichomonas vaginalis.</title>
        <authorList>
            <person name="Carlton J.M."/>
            <person name="Hirt R.P."/>
            <person name="Silva J.C."/>
            <person name="Delcher A.L."/>
            <person name="Schatz M."/>
            <person name="Zhao Q."/>
            <person name="Wortman J.R."/>
            <person name="Bidwell S.L."/>
            <person name="Alsmark U.C.M."/>
            <person name="Besteiro S."/>
            <person name="Sicheritz-Ponten T."/>
            <person name="Noel C.J."/>
            <person name="Dacks J.B."/>
            <person name="Foster P.G."/>
            <person name="Simillion C."/>
            <person name="Van de Peer Y."/>
            <person name="Miranda-Saavedra D."/>
            <person name="Barton G.J."/>
            <person name="Westrop G.D."/>
            <person name="Mueller S."/>
            <person name="Dessi D."/>
            <person name="Fiori P.L."/>
            <person name="Ren Q."/>
            <person name="Paulsen I."/>
            <person name="Zhang H."/>
            <person name="Bastida-Corcuera F.D."/>
            <person name="Simoes-Barbosa A."/>
            <person name="Brown M.T."/>
            <person name="Hayes R.D."/>
            <person name="Mukherjee M."/>
            <person name="Okumura C.Y."/>
            <person name="Schneider R."/>
            <person name="Smith A.J."/>
            <person name="Vanacova S."/>
            <person name="Villalvazo M."/>
            <person name="Haas B.J."/>
            <person name="Pertea M."/>
            <person name="Feldblyum T.V."/>
            <person name="Utterback T.R."/>
            <person name="Shu C.L."/>
            <person name="Osoegawa K."/>
            <person name="de Jong P.J."/>
            <person name="Hrdy I."/>
            <person name="Horvathova L."/>
            <person name="Zubacova Z."/>
            <person name="Dolezal P."/>
            <person name="Malik S.B."/>
            <person name="Logsdon J.M. Jr."/>
            <person name="Henze K."/>
            <person name="Gupta A."/>
            <person name="Wang C.C."/>
            <person name="Dunne R.L."/>
            <person name="Upcroft J.A."/>
            <person name="Upcroft P."/>
            <person name="White O."/>
            <person name="Salzberg S.L."/>
            <person name="Tang P."/>
            <person name="Chiu C.-H."/>
            <person name="Lee Y.-S."/>
            <person name="Embley T.M."/>
            <person name="Coombs G.H."/>
            <person name="Mottram J.C."/>
            <person name="Tachezy J."/>
            <person name="Fraser-Liggett C.M."/>
            <person name="Johnson P.J."/>
        </authorList>
    </citation>
    <scope>NUCLEOTIDE SEQUENCE [LARGE SCALE GENOMIC DNA]</scope>
    <source>
        <strain evidence="1">G3</strain>
    </source>
</reference>
<organism evidence="1 2">
    <name type="scientific">Trichomonas vaginalis (strain ATCC PRA-98 / G3)</name>
    <dbReference type="NCBI Taxonomy" id="412133"/>
    <lineage>
        <taxon>Eukaryota</taxon>
        <taxon>Metamonada</taxon>
        <taxon>Parabasalia</taxon>
        <taxon>Trichomonadida</taxon>
        <taxon>Trichomonadidae</taxon>
        <taxon>Trichomonas</taxon>
    </lineage>
</organism>
<dbReference type="VEuPathDB" id="TrichDB:TVAG_456980"/>
<dbReference type="KEGG" id="tva:5467616"/>
<dbReference type="InParanoid" id="A2DC22"/>
<dbReference type="RefSeq" id="XP_001583049.1">
    <property type="nucleotide sequence ID" value="XM_001582999.1"/>
</dbReference>